<organism evidence="3 4">
    <name type="scientific">Sporidiobolus salmonicolor</name>
    <name type="common">Yeast-like fungus</name>
    <name type="synonym">Sporobolomyces salmonicolor</name>
    <dbReference type="NCBI Taxonomy" id="5005"/>
    <lineage>
        <taxon>Eukaryota</taxon>
        <taxon>Fungi</taxon>
        <taxon>Dikarya</taxon>
        <taxon>Basidiomycota</taxon>
        <taxon>Pucciniomycotina</taxon>
        <taxon>Microbotryomycetes</taxon>
        <taxon>Sporidiobolales</taxon>
        <taxon>Sporidiobolaceae</taxon>
        <taxon>Sporobolomyces</taxon>
    </lineage>
</organism>
<accession>A0A0D6EGR7</accession>
<reference evidence="4" key="1">
    <citation type="submission" date="2015-02" db="EMBL/GenBank/DDBJ databases">
        <authorList>
            <person name="Gon?alves P."/>
        </authorList>
    </citation>
    <scope>NUCLEOTIDE SEQUENCE [LARGE SCALE GENOMIC DNA]</scope>
</reference>
<evidence type="ECO:0000313" key="3">
    <source>
        <dbReference type="EMBL" id="CEQ38988.1"/>
    </source>
</evidence>
<gene>
    <name evidence="3" type="primary">SPOSA6832_00463</name>
</gene>
<feature type="region of interest" description="Disordered" evidence="1">
    <location>
        <begin position="96"/>
        <end position="129"/>
    </location>
</feature>
<evidence type="ECO:0000313" key="4">
    <source>
        <dbReference type="Proteomes" id="UP000243876"/>
    </source>
</evidence>
<dbReference type="EMBL" id="CENE01000001">
    <property type="protein sequence ID" value="CEQ38988.1"/>
    <property type="molecule type" value="Genomic_DNA"/>
</dbReference>
<sequence>MSELDNTEFSHRGSSTDGFSGALGWPGFRSSAGRLRNESSSSRELGAGAGGNASDSAYATMEDDDELDVGGDSDALDWREKVAESLKVRSRRRMQMALGGPSALRSRSDDGGRTWFTSDSTTPSSPEISHAGVFSFDVAYNLDESLDSLESLNSPSTPISTAASSSSCNSRRSSPEPSECEFEGRTWTTSAAMDMRRKMLGQTAGREDTPLGLARRHTLPRRSKVRSASISVSFVSPKRIRASPLLQPAPSSSAPAPSLPPLPPLSLCAMSLAALVSAYSFNSSMPIAHVSPVHLLHPQSYLHLLADILNAALSPFLVSPSASALALGLANLELLRALDERSRLSGAAKVGVAAAAWAGTIATRVAASHLFGRLMGWQHPQMFSTRAIHETGCGLAPLVLVLFLLHTFSSRSAPSYLHLAILGASFFTPVEQGGPGLWLGLSAAAVGLVGCIALAAFSTFSTSYPTTLSVASSRIALIQRSHAPLASLLALFLLPVLARYAVPPSPSSAATAASFAQLHPTYSHLLTVLLMTAPRPGNPDFLLQTIDSWLGAFPDPALDDLASPANSSSGLSMTSPSSRIRLIVYTHFSSHPQFDLAQATFTSPRASHYLSFHRDPRAYAADNRLDQRLHVARGLDYAAREGNGAYVLLTEDDFPLCEDEPSLIRGEKSWRATWDQLQAALVKTNELLPDDESSSAPGHCGLFLSTGGSGLAIRTPIASLLPSLLLGSHDPHGYDREARAARGEPEYLLRREGEGADTPDLVIQDCLRGRLPECAMCAPAPAGGARKGSARMPWGLRGDRYGKSGLAGTERLLQRHLGYNTSTLPGRRYGKEEWACGWRQPFNGEPDILTV</sequence>
<feature type="transmembrane region" description="Helical" evidence="2">
    <location>
        <begin position="301"/>
        <end position="329"/>
    </location>
</feature>
<feature type="compositionally biased region" description="Polar residues" evidence="1">
    <location>
        <begin position="115"/>
        <end position="127"/>
    </location>
</feature>
<protein>
    <submittedName>
        <fullName evidence="3">SPOSA6832_00463-mRNA-1:cds</fullName>
    </submittedName>
</protein>
<feature type="region of interest" description="Disordered" evidence="1">
    <location>
        <begin position="1"/>
        <end position="75"/>
    </location>
</feature>
<dbReference type="OrthoDB" id="3339358at2759"/>
<feature type="transmembrane region" description="Helical" evidence="2">
    <location>
        <begin position="481"/>
        <end position="502"/>
    </location>
</feature>
<keyword evidence="2" id="KW-1133">Transmembrane helix</keyword>
<evidence type="ECO:0000256" key="2">
    <source>
        <dbReference type="SAM" id="Phobius"/>
    </source>
</evidence>
<dbReference type="Proteomes" id="UP000243876">
    <property type="component" value="Unassembled WGS sequence"/>
</dbReference>
<name>A0A0D6EGR7_SPOSA</name>
<evidence type="ECO:0000256" key="1">
    <source>
        <dbReference type="SAM" id="MobiDB-lite"/>
    </source>
</evidence>
<feature type="transmembrane region" description="Helical" evidence="2">
    <location>
        <begin position="350"/>
        <end position="367"/>
    </location>
</feature>
<dbReference type="AlphaFoldDB" id="A0A0D6EGR7"/>
<keyword evidence="2" id="KW-0472">Membrane</keyword>
<feature type="transmembrane region" description="Helical" evidence="2">
    <location>
        <begin position="413"/>
        <end position="430"/>
    </location>
</feature>
<feature type="compositionally biased region" description="Acidic residues" evidence="1">
    <location>
        <begin position="61"/>
        <end position="75"/>
    </location>
</feature>
<feature type="compositionally biased region" description="Low complexity" evidence="1">
    <location>
        <begin position="150"/>
        <end position="177"/>
    </location>
</feature>
<feature type="transmembrane region" description="Helical" evidence="2">
    <location>
        <begin position="387"/>
        <end position="406"/>
    </location>
</feature>
<feature type="transmembrane region" description="Helical" evidence="2">
    <location>
        <begin position="436"/>
        <end position="460"/>
    </location>
</feature>
<keyword evidence="2" id="KW-0812">Transmembrane</keyword>
<proteinExistence type="predicted"/>
<feature type="non-terminal residue" evidence="3">
    <location>
        <position position="1"/>
    </location>
</feature>
<keyword evidence="4" id="KW-1185">Reference proteome</keyword>
<feature type="region of interest" description="Disordered" evidence="1">
    <location>
        <begin position="150"/>
        <end position="185"/>
    </location>
</feature>